<dbReference type="Proteomes" id="UP000056502">
    <property type="component" value="Chromosome I"/>
</dbReference>
<gene>
    <name evidence="1" type="ORF">G436_3226</name>
</gene>
<sequence length="42" mass="4941">MSLDVSKKLAGETIYRFQSHFFLFFNPTRSVFTLAQKRISEV</sequence>
<evidence type="ECO:0000313" key="1">
    <source>
        <dbReference type="EMBL" id="ALE40384.1"/>
    </source>
</evidence>
<dbReference type="PATRIC" id="fig|1279460.3.peg.3270"/>
<dbReference type="EMBL" id="CP012603">
    <property type="protein sequence ID" value="ALE40384.1"/>
    <property type="molecule type" value="Genomic_DNA"/>
</dbReference>
<name>A0A0M4NLL9_LEPIR</name>
<accession>A0A0M4NLL9</accession>
<evidence type="ECO:0000313" key="2">
    <source>
        <dbReference type="Proteomes" id="UP000056502"/>
    </source>
</evidence>
<reference evidence="1 2" key="1">
    <citation type="journal article" date="2015" name="Genome Announc.">
        <title>Whole-Genome Sequence of Leptospira interrogans Serovar Hardjo Subtype Hardjoprajitno Strain Norma, Isolated from Cattle in a Leptospirosis Outbreak in Brazil.</title>
        <authorList>
            <person name="Cosate M.R."/>
            <person name="Soares S.C."/>
            <person name="Mendes T.A."/>
            <person name="Raittz R.T."/>
            <person name="Moreira E.C."/>
            <person name="Leite R."/>
            <person name="Fernandes G.R."/>
            <person name="Haddad J.P."/>
            <person name="Ortega J.M."/>
        </authorList>
    </citation>
    <scope>NUCLEOTIDE SEQUENCE [LARGE SCALE GENOMIC DNA]</scope>
    <source>
        <strain evidence="1 2">Norma</strain>
    </source>
</reference>
<organism evidence="1">
    <name type="scientific">Leptospira interrogans serovar Hardjo str. Norma</name>
    <dbReference type="NCBI Taxonomy" id="1279460"/>
    <lineage>
        <taxon>Bacteria</taxon>
        <taxon>Pseudomonadati</taxon>
        <taxon>Spirochaetota</taxon>
        <taxon>Spirochaetia</taxon>
        <taxon>Leptospirales</taxon>
        <taxon>Leptospiraceae</taxon>
        <taxon>Leptospira</taxon>
    </lineage>
</organism>
<proteinExistence type="predicted"/>
<dbReference type="AlphaFoldDB" id="A0A0M4NLL9"/>
<protein>
    <submittedName>
        <fullName evidence="1">Uncharacterized protein</fullName>
    </submittedName>
</protein>